<name>A0A2G6E527_9BACT</name>
<dbReference type="EMBL" id="PDPS01000030">
    <property type="protein sequence ID" value="PID56888.1"/>
    <property type="molecule type" value="Genomic_DNA"/>
</dbReference>
<evidence type="ECO:0000313" key="1">
    <source>
        <dbReference type="EMBL" id="PID56888.1"/>
    </source>
</evidence>
<dbReference type="AlphaFoldDB" id="A0A2G6E527"/>
<dbReference type="InterPro" id="IPR021799">
    <property type="entry name" value="PIN-like_prokaryotic"/>
</dbReference>
<proteinExistence type="predicted"/>
<reference evidence="1 2" key="1">
    <citation type="submission" date="2017-10" db="EMBL/GenBank/DDBJ databases">
        <title>Novel microbial diversity and functional potential in the marine mammal oral microbiome.</title>
        <authorList>
            <person name="Dudek N.K."/>
            <person name="Sun C.L."/>
            <person name="Burstein D."/>
            <person name="Kantor R.S."/>
            <person name="Aliaga Goltsman D.S."/>
            <person name="Bik E.M."/>
            <person name="Thomas B.C."/>
            <person name="Banfield J.F."/>
            <person name="Relman D.A."/>
        </authorList>
    </citation>
    <scope>NUCLEOTIDE SEQUENCE [LARGE SCALE GENOMIC DNA]</scope>
    <source>
        <strain evidence="1">DOLZORAL124_49_17</strain>
    </source>
</reference>
<protein>
    <submittedName>
        <fullName evidence="1">Uncharacterized protein</fullName>
    </submittedName>
</protein>
<gene>
    <name evidence="1" type="ORF">CSB45_09490</name>
</gene>
<evidence type="ECO:0000313" key="2">
    <source>
        <dbReference type="Proteomes" id="UP000229740"/>
    </source>
</evidence>
<dbReference type="Proteomes" id="UP000229740">
    <property type="component" value="Unassembled WGS sequence"/>
</dbReference>
<sequence length="127" mass="14461">MIIMDNTVLSNFAVVHRPEWIRHAFRGPIGTTEQVFDELTTGIELGRLPECSWTWLKCIRMTQSEAVQCTQLRQQLDEGEASCLAVAHIGHGRSQQMIKMLERGPFASIFPIQEHLASWGCLSHRSR</sequence>
<dbReference type="Pfam" id="PF11848">
    <property type="entry name" value="DUF3368"/>
    <property type="match status" value="1"/>
</dbReference>
<accession>A0A2G6E527</accession>
<organism evidence="1 2">
    <name type="scientific">candidate division KSB3 bacterium</name>
    <dbReference type="NCBI Taxonomy" id="2044937"/>
    <lineage>
        <taxon>Bacteria</taxon>
        <taxon>candidate division KSB3</taxon>
    </lineage>
</organism>
<comment type="caution">
    <text evidence="1">The sequence shown here is derived from an EMBL/GenBank/DDBJ whole genome shotgun (WGS) entry which is preliminary data.</text>
</comment>